<dbReference type="OrthoDB" id="10519457at2759"/>
<gene>
    <name evidence="2" type="ORF">LSAA_6750</name>
</gene>
<feature type="compositionally biased region" description="Basic and acidic residues" evidence="1">
    <location>
        <begin position="1513"/>
        <end position="1530"/>
    </location>
</feature>
<reference evidence="2" key="1">
    <citation type="submission" date="2021-02" db="EMBL/GenBank/DDBJ databases">
        <authorList>
            <person name="Bekaert M."/>
        </authorList>
    </citation>
    <scope>NUCLEOTIDE SEQUENCE</scope>
    <source>
        <strain evidence="2">IoA-00</strain>
    </source>
</reference>
<feature type="region of interest" description="Disordered" evidence="1">
    <location>
        <begin position="446"/>
        <end position="499"/>
    </location>
</feature>
<dbReference type="PROSITE" id="PS50157">
    <property type="entry name" value="ZINC_FINGER_C2H2_2"/>
    <property type="match status" value="1"/>
</dbReference>
<feature type="region of interest" description="Disordered" evidence="1">
    <location>
        <begin position="1513"/>
        <end position="1557"/>
    </location>
</feature>
<dbReference type="PANTHER" id="PTHR21385:SF0">
    <property type="entry name" value="RE51073P"/>
    <property type="match status" value="1"/>
</dbReference>
<feature type="compositionally biased region" description="Polar residues" evidence="1">
    <location>
        <begin position="468"/>
        <end position="485"/>
    </location>
</feature>
<feature type="region of interest" description="Disordered" evidence="1">
    <location>
        <begin position="1"/>
        <end position="29"/>
    </location>
</feature>
<dbReference type="PROSITE" id="PS00028">
    <property type="entry name" value="ZINC_FINGER_C2H2_1"/>
    <property type="match status" value="1"/>
</dbReference>
<keyword evidence="3" id="KW-1185">Reference proteome</keyword>
<proteinExistence type="predicted"/>
<dbReference type="PANTHER" id="PTHR21385">
    <property type="entry name" value="ZINC FINGER PROTEIN-RELATED"/>
    <property type="match status" value="1"/>
</dbReference>
<evidence type="ECO:0000313" key="3">
    <source>
        <dbReference type="Proteomes" id="UP000675881"/>
    </source>
</evidence>
<protein>
    <submittedName>
        <fullName evidence="2">(salmon louse) hypothetical protein</fullName>
    </submittedName>
</protein>
<name>A0A7R8H5Y1_LEPSM</name>
<evidence type="ECO:0000256" key="1">
    <source>
        <dbReference type="SAM" id="MobiDB-lite"/>
    </source>
</evidence>
<sequence>MDEGSKVFKKSSYGLQEAPSSSSSSSTCSSCERSPLFIEASGHFLACKKYGSNVMFERQALENCLFSESLSVDRLFREKKMNSLLASWNRPFVSWNLLKIILSTGLTQRALKDMLNHYKPFEAYPKDLRLDDKSFSKDKILINGLHIPFKVLQGSQVYLDILEAFTLIGKLKIAMTNQWKEVDRILETNNISCEDAFKPRKDKKPVGAKKWYGNRSHIKMDALKYLAEVLVSDEEKKKYLSLLFDHLLNEVNSIVNEKKQIYDEFEAEVLAIQGNKSDLEAIKFEHSDQSENKKGEVIGTEICDSACGRKYHFTIRCCRLNHILTLADKTVGYIVKEDQIFLDKCNAFSALGRMYVIRCSDYRKSDKILESSGLDPKQHYLLERRNYSKSNPRNRRTHISMEAFITLVHMGFADSVKNTSLLQSIKCIVDDAFVLKEKCENYFKVSTTTEEEESEDDLPIHQEESGIESGTSSDGCGSGKNSPSTDVAGGSCDGYDGSDSEDEGILENVNLLFDVVDSNNKSCLNIGDLVVPFQIVNDIVYLDKKTIFQLFKINQSGPYYRVYRVIDKILEDSNVCLDDAFLYEGRKRCYISTKALKVLFEHDFLANSGSKDALVERLNELESQKESLKTNRILNLKSFEPIPFKSCKNTVYVNTLQLMKVVGFSPSYVDNNPSKAYFVVNKLLSQRGINVDSCFLKQGKSKYVFISLHAVILLFQTEFGPFKDKSKLMNEILDSLKEHGLVHEKKTTKRSRSNNITVGCDFPRLKYRIKNDMIYIHRKSLFEHLGLEKVIMSGPKGFEPINVILTNCGLDLNTSYIQSRQEKYSYISLEGVLLILDSQNPLMVCLENRERFYTSLLITIQSSIGSLIMSRGNEVILSNEKIPCKFNRNRLYLLRHTCYSLSGLYDKSSSFKNSEYDIYEYPSAPLKDRGFSTEDCFFSDCGDDYAYISVDALLILMNLDGDLANRSNSGVRHQWENIIAAINVEVPKLKIRVKMEKFRSNLIKYLINCYLECLKNPNKKATNVELIDLVTETEDEDNFEPGSIKKIKVDEFDIIQLPQNSETSLSLSEESNTIAFTSEFTSIKSQILSNSREGMIGDWEVKRIDDELVRLVINPGYGSARKMSFIHPDVAAILSYEFLIQPDLRFAFFINEQQVPSKLLKDIVDSASESVETVGKGLVDCSGNDIDNIESVCSKIVVDSTFIGSSQNGRTYAGTVRSKNCKVLAESRVSDTCSECGNLNKLVINRSVLTDEALRMEESSSSGSSSSKLDDLKTLSSLSHFHQRSVWKIESTNATGCHFATTIVVHKVDISSNLEAKVTLNGSEIRKVFDEFRKKKTNFFCLFIDIAQSSIVRQILHKIWKPIFHEYGMKLSKECPLHFSRDIYKYQELAKLHYRVNLWTCGFCGKSFFKENNLDFHIARSHSHHTLAGDEAVCLADYCDIFRCKGFELDGDNSIFNETNGKSSNSDGNKALVVGPPQELAFLINAGEREINSEAYIGLSGDLDSLLKKRNSELNNEGKETSSKPRDREFTKKRRSSIIEDLDNRAPPNDDDHHESFSNWLFHPEIKEKCDTIMMEDIHRKCQS</sequence>
<dbReference type="Proteomes" id="UP000675881">
    <property type="component" value="Chromosome 2"/>
</dbReference>
<dbReference type="InterPro" id="IPR013087">
    <property type="entry name" value="Znf_C2H2_type"/>
</dbReference>
<evidence type="ECO:0000313" key="2">
    <source>
        <dbReference type="EMBL" id="CAF2875666.1"/>
    </source>
</evidence>
<feature type="compositionally biased region" description="Basic and acidic residues" evidence="1">
    <location>
        <begin position="1542"/>
        <end position="1556"/>
    </location>
</feature>
<dbReference type="EMBL" id="HG994581">
    <property type="protein sequence ID" value="CAF2875666.1"/>
    <property type="molecule type" value="Genomic_DNA"/>
</dbReference>
<accession>A0A7R8H5Y1</accession>
<organism evidence="2 3">
    <name type="scientific">Lepeophtheirus salmonis</name>
    <name type="common">Salmon louse</name>
    <name type="synonym">Caligus salmonis</name>
    <dbReference type="NCBI Taxonomy" id="72036"/>
    <lineage>
        <taxon>Eukaryota</taxon>
        <taxon>Metazoa</taxon>
        <taxon>Ecdysozoa</taxon>
        <taxon>Arthropoda</taxon>
        <taxon>Crustacea</taxon>
        <taxon>Multicrustacea</taxon>
        <taxon>Hexanauplia</taxon>
        <taxon>Copepoda</taxon>
        <taxon>Siphonostomatoida</taxon>
        <taxon>Caligidae</taxon>
        <taxon>Lepeophtheirus</taxon>
    </lineage>
</organism>
<feature type="compositionally biased region" description="Low complexity" evidence="1">
    <location>
        <begin position="20"/>
        <end position="29"/>
    </location>
</feature>